<dbReference type="OrthoDB" id="7820657at2"/>
<proteinExistence type="predicted"/>
<sequence>MQTFANLDAFAAARPALKGPIAIIFAEDDAALDATLAHHAAKGFATILLMAGPAIAPTAPPPACVTRIGWTQVAPNAVIDAVNRVIELAPHQWIYYGFNAEFLFYPFAETRSVAELVAFHMEERREAMLTYVIDLYAVDLTAHPDGVGLADAHLDRAGYFALARPDPAEPAQPLERQLNFYGGLRWRFEEHVPKDRRRIDRIALFRARPGLTLREGYLMSDEEMNTYACPWHHNLTAAVCSFRAAKALRTNAGSRYSIESFHWFNSVRFDWSSEQLLNLGLIEPGQWF</sequence>
<accession>A0A4R6AH49</accession>
<name>A0A4R6AH49_9RHOB</name>
<evidence type="ECO:0000313" key="2">
    <source>
        <dbReference type="Proteomes" id="UP000295701"/>
    </source>
</evidence>
<protein>
    <submittedName>
        <fullName evidence="1">Uncharacterized protein</fullName>
    </submittedName>
</protein>
<dbReference type="RefSeq" id="WP_133395728.1">
    <property type="nucleotide sequence ID" value="NZ_SNAA01000003.1"/>
</dbReference>
<dbReference type="AlphaFoldDB" id="A0A4R6AH49"/>
<reference evidence="1 2" key="1">
    <citation type="submission" date="2019-03" db="EMBL/GenBank/DDBJ databases">
        <title>Primorskyibacter sp. SS33 isolated from sediments.</title>
        <authorList>
            <person name="Xunke S."/>
        </authorList>
    </citation>
    <scope>NUCLEOTIDE SEQUENCE [LARGE SCALE GENOMIC DNA]</scope>
    <source>
        <strain evidence="1 2">SS33</strain>
    </source>
</reference>
<dbReference type="Proteomes" id="UP000295701">
    <property type="component" value="Unassembled WGS sequence"/>
</dbReference>
<comment type="caution">
    <text evidence="1">The sequence shown here is derived from an EMBL/GenBank/DDBJ whole genome shotgun (WGS) entry which is preliminary data.</text>
</comment>
<organism evidence="1 2">
    <name type="scientific">Palleronia sediminis</name>
    <dbReference type="NCBI Taxonomy" id="2547833"/>
    <lineage>
        <taxon>Bacteria</taxon>
        <taxon>Pseudomonadati</taxon>
        <taxon>Pseudomonadota</taxon>
        <taxon>Alphaproteobacteria</taxon>
        <taxon>Rhodobacterales</taxon>
        <taxon>Roseobacteraceae</taxon>
        <taxon>Palleronia</taxon>
    </lineage>
</organism>
<evidence type="ECO:0000313" key="1">
    <source>
        <dbReference type="EMBL" id="TDL81778.1"/>
    </source>
</evidence>
<gene>
    <name evidence="1" type="ORF">E2L08_03740</name>
</gene>
<dbReference type="EMBL" id="SNAA01000003">
    <property type="protein sequence ID" value="TDL81778.1"/>
    <property type="molecule type" value="Genomic_DNA"/>
</dbReference>
<keyword evidence="2" id="KW-1185">Reference proteome</keyword>